<keyword evidence="3" id="KW-1185">Reference proteome</keyword>
<dbReference type="KEGG" id="cmb:CSW64_18960"/>
<dbReference type="Pfam" id="PF13761">
    <property type="entry name" value="DUF4166"/>
    <property type="match status" value="1"/>
</dbReference>
<sequence>MTWAADGFGGVGKAARVRPPAVGAPDFKRMLGADAWARLPAAVRRRFGAHAAAQEIVYRGRMRVEATLAGRLFAQICRLIGTPLAPWTGDDVPVDVDVHQDRRGGLTWARTYHFAGRRPILVSSTKLMDARGDLLEVVRGGLGMALDVIEADGALHFHSRFYFIEAMGLRLRIPDLATPGRAHVVHEDLGGGAFRFTLAFNHPWLGRTLHQDGVFHDPEA</sequence>
<proteinExistence type="predicted"/>
<evidence type="ECO:0000313" key="2">
    <source>
        <dbReference type="EMBL" id="ATQ44319.1"/>
    </source>
</evidence>
<organism evidence="2 3">
    <name type="scientific">Caulobacter mirabilis</name>
    <dbReference type="NCBI Taxonomy" id="69666"/>
    <lineage>
        <taxon>Bacteria</taxon>
        <taxon>Pseudomonadati</taxon>
        <taxon>Pseudomonadota</taxon>
        <taxon>Alphaproteobacteria</taxon>
        <taxon>Caulobacterales</taxon>
        <taxon>Caulobacteraceae</taxon>
        <taxon>Caulobacter</taxon>
    </lineage>
</organism>
<dbReference type="EMBL" id="CP024201">
    <property type="protein sequence ID" value="ATQ44319.1"/>
    <property type="molecule type" value="Genomic_DNA"/>
</dbReference>
<dbReference type="OrthoDB" id="8844917at2"/>
<reference evidence="2 3" key="1">
    <citation type="submission" date="2017-10" db="EMBL/GenBank/DDBJ databases">
        <title>Genome sequence of Caulobacter mirabilis FWC38.</title>
        <authorList>
            <person name="Fiebig A."/>
            <person name="Crosson S."/>
        </authorList>
    </citation>
    <scope>NUCLEOTIDE SEQUENCE [LARGE SCALE GENOMIC DNA]</scope>
    <source>
        <strain evidence="2 3">FWC 38</strain>
    </source>
</reference>
<dbReference type="AlphaFoldDB" id="A0A2D2B227"/>
<accession>A0A2D2B227</accession>
<name>A0A2D2B227_9CAUL</name>
<evidence type="ECO:0000259" key="1">
    <source>
        <dbReference type="Pfam" id="PF13761"/>
    </source>
</evidence>
<dbReference type="InterPro" id="IPR025311">
    <property type="entry name" value="DUF4166"/>
</dbReference>
<evidence type="ECO:0000313" key="3">
    <source>
        <dbReference type="Proteomes" id="UP000228945"/>
    </source>
</evidence>
<feature type="domain" description="DUF4166" evidence="1">
    <location>
        <begin position="39"/>
        <end position="215"/>
    </location>
</feature>
<dbReference type="RefSeq" id="WP_099623567.1">
    <property type="nucleotide sequence ID" value="NZ_CP024201.1"/>
</dbReference>
<gene>
    <name evidence="2" type="ORF">CSW64_18960</name>
</gene>
<protein>
    <recommendedName>
        <fullName evidence="1">DUF4166 domain-containing protein</fullName>
    </recommendedName>
</protein>
<dbReference type="Proteomes" id="UP000228945">
    <property type="component" value="Chromosome"/>
</dbReference>